<feature type="domain" description="Trehalase-like N-terminal" evidence="1">
    <location>
        <begin position="8"/>
        <end position="140"/>
    </location>
</feature>
<reference evidence="2" key="1">
    <citation type="journal article" date="2015" name="Nature">
        <title>Complex archaea that bridge the gap between prokaryotes and eukaryotes.</title>
        <authorList>
            <person name="Spang A."/>
            <person name="Saw J.H."/>
            <person name="Jorgensen S.L."/>
            <person name="Zaremba-Niedzwiedzka K."/>
            <person name="Martijn J."/>
            <person name="Lind A.E."/>
            <person name="van Eijk R."/>
            <person name="Schleper C."/>
            <person name="Guy L."/>
            <person name="Ettema T.J."/>
        </authorList>
    </citation>
    <scope>NUCLEOTIDE SEQUENCE</scope>
</reference>
<dbReference type="AlphaFoldDB" id="A0A0F9SW48"/>
<gene>
    <name evidence="2" type="ORF">LCGC14_0424370</name>
</gene>
<protein>
    <recommendedName>
        <fullName evidence="1">Trehalase-like N-terminal domain-containing protein</fullName>
    </recommendedName>
</protein>
<dbReference type="EMBL" id="LAZR01000390">
    <property type="protein sequence ID" value="KKN71124.1"/>
    <property type="molecule type" value="Genomic_DNA"/>
</dbReference>
<sequence length="141" mass="15891">MNDSAFPAIGDYAFLSDCHSSALIGRDASVEWACFHRFDARPAFARILDRDLGGYFRIAPAAKWESFRRYLPDTNVLETRFETASGAVSITDCMPVRGDPDRPGRTERPAPSHLLVRVIRGLEGEVEMSLEFKPRFEYGMT</sequence>
<feature type="non-terminal residue" evidence="2">
    <location>
        <position position="141"/>
    </location>
</feature>
<organism evidence="2">
    <name type="scientific">marine sediment metagenome</name>
    <dbReference type="NCBI Taxonomy" id="412755"/>
    <lineage>
        <taxon>unclassified sequences</taxon>
        <taxon>metagenomes</taxon>
        <taxon>ecological metagenomes</taxon>
    </lineage>
</organism>
<dbReference type="InterPro" id="IPR045582">
    <property type="entry name" value="Trehalase-like_N"/>
</dbReference>
<proteinExistence type="predicted"/>
<evidence type="ECO:0000259" key="1">
    <source>
        <dbReference type="Pfam" id="PF19291"/>
    </source>
</evidence>
<comment type="caution">
    <text evidence="2">The sequence shown here is derived from an EMBL/GenBank/DDBJ whole genome shotgun (WGS) entry which is preliminary data.</text>
</comment>
<name>A0A0F9SW48_9ZZZZ</name>
<accession>A0A0F9SW48</accession>
<dbReference type="Pfam" id="PF19291">
    <property type="entry name" value="TREH_N"/>
    <property type="match status" value="1"/>
</dbReference>
<evidence type="ECO:0000313" key="2">
    <source>
        <dbReference type="EMBL" id="KKN71124.1"/>
    </source>
</evidence>